<accession>A0ACB0Z457</accession>
<protein>
    <submittedName>
        <fullName evidence="1">Uncharacterized protein</fullName>
    </submittedName>
</protein>
<keyword evidence="2" id="KW-1185">Reference proteome</keyword>
<proteinExistence type="predicted"/>
<dbReference type="Proteomes" id="UP001497535">
    <property type="component" value="Unassembled WGS sequence"/>
</dbReference>
<organism evidence="1 2">
    <name type="scientific">Meloidogyne enterolobii</name>
    <name type="common">Root-knot nematode worm</name>
    <name type="synonym">Meloidogyne mayaguensis</name>
    <dbReference type="NCBI Taxonomy" id="390850"/>
    <lineage>
        <taxon>Eukaryota</taxon>
        <taxon>Metazoa</taxon>
        <taxon>Ecdysozoa</taxon>
        <taxon>Nematoda</taxon>
        <taxon>Chromadorea</taxon>
        <taxon>Rhabditida</taxon>
        <taxon>Tylenchina</taxon>
        <taxon>Tylenchomorpha</taxon>
        <taxon>Tylenchoidea</taxon>
        <taxon>Meloidogynidae</taxon>
        <taxon>Meloidogyninae</taxon>
        <taxon>Meloidogyne</taxon>
    </lineage>
</organism>
<dbReference type="EMBL" id="CAVMJV010000023">
    <property type="protein sequence ID" value="CAK5073388.1"/>
    <property type="molecule type" value="Genomic_DNA"/>
</dbReference>
<sequence length="106" mass="12428">MKNKKENLPDPKILRNVDSDNNGEGTSKPQNDNFRNKGKLLIVYEEGIRSEEINLINREEEETETYVDNQNQHVVEEPNNIPEKCINQINLNEYPFDLNEKPEDNE</sequence>
<evidence type="ECO:0000313" key="1">
    <source>
        <dbReference type="EMBL" id="CAK5073388.1"/>
    </source>
</evidence>
<comment type="caution">
    <text evidence="1">The sequence shown here is derived from an EMBL/GenBank/DDBJ whole genome shotgun (WGS) entry which is preliminary data.</text>
</comment>
<reference evidence="1" key="1">
    <citation type="submission" date="2023-11" db="EMBL/GenBank/DDBJ databases">
        <authorList>
            <person name="Poullet M."/>
        </authorList>
    </citation>
    <scope>NUCLEOTIDE SEQUENCE</scope>
    <source>
        <strain evidence="1">E1834</strain>
    </source>
</reference>
<evidence type="ECO:0000313" key="2">
    <source>
        <dbReference type="Proteomes" id="UP001497535"/>
    </source>
</evidence>
<name>A0ACB0Z457_MELEN</name>
<gene>
    <name evidence="1" type="ORF">MENTE1834_LOCUS20057</name>
</gene>